<accession>D1ASD2</accession>
<keyword evidence="2" id="KW-1185">Reference proteome</keyword>
<dbReference type="Proteomes" id="UP000000630">
    <property type="component" value="Chromosome"/>
</dbReference>
<evidence type="ECO:0000313" key="1">
    <source>
        <dbReference type="EMBL" id="ACZ49385.1"/>
    </source>
</evidence>
<proteinExistence type="predicted"/>
<dbReference type="KEGG" id="acn:ACIS_00857"/>
<dbReference type="STRING" id="574556.ACIS_00857"/>
<dbReference type="AlphaFoldDB" id="D1ASD2"/>
<protein>
    <submittedName>
        <fullName evidence="1">Uncharacterized protein</fullName>
    </submittedName>
</protein>
<gene>
    <name evidence="1" type="ordered locus">ACIS_00857</name>
</gene>
<name>D1ASD2_ANACI</name>
<sequence length="87" mass="9672">MCISNDTYIPPSPHGVLKPATPNTTVRQLEHASLHSAASMAFMARYCVATWVMDRYNPAKVFYICGIECRKGILNILPVTTAIDSDW</sequence>
<evidence type="ECO:0000313" key="2">
    <source>
        <dbReference type="Proteomes" id="UP000000630"/>
    </source>
</evidence>
<organism evidence="1 2">
    <name type="scientific">Anaplasma centrale (strain Israel)</name>
    <name type="common">Anaplasma marginale subsp. centrale (strain Israel)</name>
    <dbReference type="NCBI Taxonomy" id="574556"/>
    <lineage>
        <taxon>Bacteria</taxon>
        <taxon>Pseudomonadati</taxon>
        <taxon>Pseudomonadota</taxon>
        <taxon>Alphaproteobacteria</taxon>
        <taxon>Rickettsiales</taxon>
        <taxon>Anaplasmataceae</taxon>
        <taxon>Anaplasma</taxon>
    </lineage>
</organism>
<dbReference type="EMBL" id="CP001759">
    <property type="protein sequence ID" value="ACZ49385.1"/>
    <property type="molecule type" value="Genomic_DNA"/>
</dbReference>
<dbReference type="HOGENOM" id="CLU_2476554_0_0_5"/>
<reference evidence="1 2" key="1">
    <citation type="journal article" date="2010" name="J. Bacteriol.">
        <title>Complete genome sequence of Anaplasma marginale subsp. centrale.</title>
        <authorList>
            <person name="Herndon D.R."/>
            <person name="Palmer G.H."/>
            <person name="Shkap V."/>
            <person name="Knowles D.P. Jr."/>
            <person name="Brayton K.A."/>
        </authorList>
    </citation>
    <scope>NUCLEOTIDE SEQUENCE [LARGE SCALE GENOMIC DNA]</scope>
    <source>
        <strain evidence="1 2">Israel</strain>
    </source>
</reference>